<evidence type="ECO:0000256" key="1">
    <source>
        <dbReference type="ARBA" id="ARBA00004141"/>
    </source>
</evidence>
<dbReference type="CDD" id="cd03127">
    <property type="entry name" value="tetraspanin_LEL"/>
    <property type="match status" value="1"/>
</dbReference>
<dbReference type="Pfam" id="PF00335">
    <property type="entry name" value="Tetraspanin"/>
    <property type="match status" value="1"/>
</dbReference>
<dbReference type="InterPro" id="IPR008952">
    <property type="entry name" value="Tetraspanin_EC2_sf"/>
</dbReference>
<evidence type="ECO:0000256" key="4">
    <source>
        <dbReference type="ARBA" id="ARBA00023136"/>
    </source>
</evidence>
<accession>A0A336L376</accession>
<evidence type="ECO:0000256" key="3">
    <source>
        <dbReference type="ARBA" id="ARBA00022989"/>
    </source>
</evidence>
<dbReference type="VEuPathDB" id="VectorBase:CSON003132"/>
<sequence length="456" mass="50836">MFVMLSVHTTTTVHERQADSVCKRKVNSTPSLSDKLSFISDKNIKQGTKSFQEPNLNNIESLNGTINTNKKLKNFNTSNKFPPSCETFDIIPSTLGNGTSILTPSKLYIAAPDIAPDFLVTQLNNYNKHTTVQLPVATILNDLSPIPAPVKVKNIESNNNPVSPMTPSGLINNTPDIKAMRYYRLWIYTCNAVLLMAVIVFCGVAGKVLLLDYRRLLVNGLSLTHPSFIYAYLALLVQSGFLQLVGCLGALRLSEKLLNAYWLLLLILLLGDAMLGIFWIYKFDKVMHDLKPILRYMRKIQSELCIIIIFNRYRLAHEYGNSIEFTELWDRLQIDGRCCGVSGPQDFTVLTNRTYPTSCCTQDITEQISITRRPLASAVVYRNDDVTISTTLRDQHRNLTDIAENALNHVITATRGAMSSSLDGTDFSSSSNSNSGSGNNKITIATCRAVYPQVFI</sequence>
<evidence type="ECO:0000313" key="6">
    <source>
        <dbReference type="EMBL" id="SSX11413.1"/>
    </source>
</evidence>
<reference evidence="7" key="2">
    <citation type="submission" date="2018-07" db="EMBL/GenBank/DDBJ databases">
        <authorList>
            <person name="Quirk P.G."/>
            <person name="Krulwich T.A."/>
        </authorList>
    </citation>
    <scope>NUCLEOTIDE SEQUENCE</scope>
</reference>
<keyword evidence="4 5" id="KW-0472">Membrane</keyword>
<evidence type="ECO:0000256" key="2">
    <source>
        <dbReference type="ARBA" id="ARBA00022692"/>
    </source>
</evidence>
<evidence type="ECO:0000256" key="5">
    <source>
        <dbReference type="SAM" id="Phobius"/>
    </source>
</evidence>
<feature type="transmembrane region" description="Helical" evidence="5">
    <location>
        <begin position="260"/>
        <end position="281"/>
    </location>
</feature>
<dbReference type="GO" id="GO:0005886">
    <property type="term" value="C:plasma membrane"/>
    <property type="evidence" value="ECO:0007669"/>
    <property type="project" value="TreeGrafter"/>
</dbReference>
<dbReference type="Gene3D" id="1.10.1450.10">
    <property type="entry name" value="Tetraspanin"/>
    <property type="match status" value="1"/>
</dbReference>
<dbReference type="SUPFAM" id="SSF48652">
    <property type="entry name" value="Tetraspanin"/>
    <property type="match status" value="1"/>
</dbReference>
<name>A0A336L376_CULSO</name>
<dbReference type="InterPro" id="IPR018499">
    <property type="entry name" value="Tetraspanin/Peripherin"/>
</dbReference>
<protein>
    <submittedName>
        <fullName evidence="6">CSON003132 protein</fullName>
    </submittedName>
</protein>
<comment type="subcellular location">
    <subcellularLocation>
        <location evidence="1">Membrane</location>
        <topology evidence="1">Multi-pass membrane protein</topology>
    </subcellularLocation>
</comment>
<evidence type="ECO:0000313" key="7">
    <source>
        <dbReference type="EMBL" id="SSX30981.1"/>
    </source>
</evidence>
<proteinExistence type="predicted"/>
<keyword evidence="2 5" id="KW-0812">Transmembrane</keyword>
<dbReference type="PANTHER" id="PTHR19282">
    <property type="entry name" value="TETRASPANIN"/>
    <property type="match status" value="1"/>
</dbReference>
<dbReference type="EMBL" id="UFQT01001550">
    <property type="protein sequence ID" value="SSX30981.1"/>
    <property type="molecule type" value="Genomic_DNA"/>
</dbReference>
<organism evidence="6">
    <name type="scientific">Culicoides sonorensis</name>
    <name type="common">Biting midge</name>
    <dbReference type="NCBI Taxonomy" id="179676"/>
    <lineage>
        <taxon>Eukaryota</taxon>
        <taxon>Metazoa</taxon>
        <taxon>Ecdysozoa</taxon>
        <taxon>Arthropoda</taxon>
        <taxon>Hexapoda</taxon>
        <taxon>Insecta</taxon>
        <taxon>Pterygota</taxon>
        <taxon>Neoptera</taxon>
        <taxon>Endopterygota</taxon>
        <taxon>Diptera</taxon>
        <taxon>Nematocera</taxon>
        <taxon>Chironomoidea</taxon>
        <taxon>Ceratopogonidae</taxon>
        <taxon>Ceratopogoninae</taxon>
        <taxon>Culicoides</taxon>
        <taxon>Monoculicoides</taxon>
    </lineage>
</organism>
<gene>
    <name evidence="6" type="primary">CSON003132</name>
</gene>
<dbReference type="PANTHER" id="PTHR19282:SF554">
    <property type="entry name" value="ANTIGEN, PUTATIVE-RELATED"/>
    <property type="match status" value="1"/>
</dbReference>
<dbReference type="AlphaFoldDB" id="A0A336L376"/>
<feature type="transmembrane region" description="Helical" evidence="5">
    <location>
        <begin position="185"/>
        <end position="209"/>
    </location>
</feature>
<keyword evidence="3 5" id="KW-1133">Transmembrane helix</keyword>
<feature type="transmembrane region" description="Helical" evidence="5">
    <location>
        <begin position="229"/>
        <end position="253"/>
    </location>
</feature>
<dbReference type="EMBL" id="UFQS01001550">
    <property type="protein sequence ID" value="SSX11413.1"/>
    <property type="molecule type" value="Genomic_DNA"/>
</dbReference>
<reference evidence="6" key="1">
    <citation type="submission" date="2018-04" db="EMBL/GenBank/DDBJ databases">
        <authorList>
            <person name="Go L.Y."/>
            <person name="Mitchell J.A."/>
        </authorList>
    </citation>
    <scope>NUCLEOTIDE SEQUENCE</scope>
    <source>
        <tissue evidence="6">Whole organism</tissue>
    </source>
</reference>